<evidence type="ECO:0000256" key="1">
    <source>
        <dbReference type="SAM" id="SignalP"/>
    </source>
</evidence>
<dbReference type="PANTHER" id="PTHR43649:SF12">
    <property type="entry name" value="DIACETYLCHITOBIOSE BINDING PROTEIN DASA"/>
    <property type="match status" value="1"/>
</dbReference>
<evidence type="ECO:0008006" key="4">
    <source>
        <dbReference type="Google" id="ProtNLM"/>
    </source>
</evidence>
<comment type="caution">
    <text evidence="2">The sequence shown here is derived from an EMBL/GenBank/DDBJ whole genome shotgun (WGS) entry which is preliminary data.</text>
</comment>
<accession>A0A2H0X9E8</accession>
<sequence length="420" mass="45996">MKKPSYKLYTFVFALALPFVGGCKAPDINIGTKEVSYWGLFEPEAVMSPLISDFTEKNSGTKITYEEQRFDDLASYKETLLTRLKEGTGPCVARIHQSWVKDFSAELAPVPSSFNYEETFYPSAQESAKVGGSYFAVPLMYDGLVLFYNPSMFAASGIDKAPLTWDEFRSDAVKMTKKDEKTGIISQAGAAIGAGANISHASDILGLMWAQTGVSVPEDLNNQAAYDALTFYTDFVKKDKVWDAALPESVRAFAEGKVAMIFAPSWRIFDIKGVNPSFEFKVAAAPQVPQLGDEEVSNVHWSSFWMEVVSKDCKAQNQAFSFLSYLTSAEGQRMFFDEATKSRPFGEPYARVDLAESLKDDTVLGAIVAGAPYSFSGVITDQAGNTKEVEAVVTAIEGNLKGDSEEEVLGVLQKTLQASE</sequence>
<dbReference type="PROSITE" id="PS51257">
    <property type="entry name" value="PROKAR_LIPOPROTEIN"/>
    <property type="match status" value="1"/>
</dbReference>
<dbReference type="Gene3D" id="3.40.190.10">
    <property type="entry name" value="Periplasmic binding protein-like II"/>
    <property type="match status" value="1"/>
</dbReference>
<dbReference type="Proteomes" id="UP000231098">
    <property type="component" value="Unassembled WGS sequence"/>
</dbReference>
<dbReference type="InterPro" id="IPR050490">
    <property type="entry name" value="Bact_solute-bd_prot1"/>
</dbReference>
<dbReference type="SUPFAM" id="SSF53850">
    <property type="entry name" value="Periplasmic binding protein-like II"/>
    <property type="match status" value="1"/>
</dbReference>
<organism evidence="2 3">
    <name type="scientific">candidate division WWE3 bacterium CG08_land_8_20_14_0_20_41_15</name>
    <dbReference type="NCBI Taxonomy" id="1975086"/>
    <lineage>
        <taxon>Bacteria</taxon>
        <taxon>Katanobacteria</taxon>
    </lineage>
</organism>
<dbReference type="EMBL" id="PEYV01000035">
    <property type="protein sequence ID" value="PIS21544.1"/>
    <property type="molecule type" value="Genomic_DNA"/>
</dbReference>
<evidence type="ECO:0000313" key="3">
    <source>
        <dbReference type="Proteomes" id="UP000231098"/>
    </source>
</evidence>
<feature type="chain" id="PRO_5013681912" description="Sugar ABC transporter substrate-binding protein" evidence="1">
    <location>
        <begin position="26"/>
        <end position="420"/>
    </location>
</feature>
<gene>
    <name evidence="2" type="ORF">COT51_02250</name>
</gene>
<keyword evidence="1" id="KW-0732">Signal</keyword>
<name>A0A2H0X9E8_UNCKA</name>
<dbReference type="PANTHER" id="PTHR43649">
    <property type="entry name" value="ARABINOSE-BINDING PROTEIN-RELATED"/>
    <property type="match status" value="1"/>
</dbReference>
<dbReference type="Pfam" id="PF01547">
    <property type="entry name" value="SBP_bac_1"/>
    <property type="match status" value="1"/>
</dbReference>
<feature type="signal peptide" evidence="1">
    <location>
        <begin position="1"/>
        <end position="25"/>
    </location>
</feature>
<evidence type="ECO:0000313" key="2">
    <source>
        <dbReference type="EMBL" id="PIS21544.1"/>
    </source>
</evidence>
<proteinExistence type="predicted"/>
<reference evidence="3" key="1">
    <citation type="submission" date="2017-09" db="EMBL/GenBank/DDBJ databases">
        <title>Depth-based differentiation of microbial function through sediment-hosted aquifers and enrichment of novel symbionts in the deep terrestrial subsurface.</title>
        <authorList>
            <person name="Probst A.J."/>
            <person name="Ladd B."/>
            <person name="Jarett J.K."/>
            <person name="Geller-Mcgrath D.E."/>
            <person name="Sieber C.M.K."/>
            <person name="Emerson J.B."/>
            <person name="Anantharaman K."/>
            <person name="Thomas B.C."/>
            <person name="Malmstrom R."/>
            <person name="Stieglmeier M."/>
            <person name="Klingl A."/>
            <person name="Woyke T."/>
            <person name="Ryan C.M."/>
            <person name="Banfield J.F."/>
        </authorList>
    </citation>
    <scope>NUCLEOTIDE SEQUENCE [LARGE SCALE GENOMIC DNA]</scope>
</reference>
<dbReference type="AlphaFoldDB" id="A0A2H0X9E8"/>
<protein>
    <recommendedName>
        <fullName evidence="4">Sugar ABC transporter substrate-binding protein</fullName>
    </recommendedName>
</protein>
<dbReference type="InterPro" id="IPR006059">
    <property type="entry name" value="SBP"/>
</dbReference>